<dbReference type="PANTHER" id="PTHR35400">
    <property type="entry name" value="SLR1083 PROTEIN"/>
    <property type="match status" value="1"/>
</dbReference>
<reference evidence="2" key="1">
    <citation type="submission" date="2021-02" db="EMBL/GenBank/DDBJ databases">
        <title>The CRISPR/cas machinery reduction and long-range gene transfer in the hot spring cyanobacterium Synechococcus.</title>
        <authorList>
            <person name="Dvorak P."/>
            <person name="Jahodarova E."/>
            <person name="Hasler P."/>
            <person name="Poulickova A."/>
        </authorList>
    </citation>
    <scope>NUCLEOTIDE SEQUENCE</scope>
    <source>
        <strain evidence="2">Rupite</strain>
    </source>
</reference>
<keyword evidence="2" id="KW-0378">Hydrolase</keyword>
<dbReference type="InterPro" id="IPR011335">
    <property type="entry name" value="Restrct_endonuc-II-like"/>
</dbReference>
<keyword evidence="3" id="KW-1185">Reference proteome</keyword>
<dbReference type="RefSeq" id="WP_244348653.1">
    <property type="nucleotide sequence ID" value="NZ_JAFIRA010000002.1"/>
</dbReference>
<dbReference type="Proteomes" id="UP000830835">
    <property type="component" value="Unassembled WGS sequence"/>
</dbReference>
<name>A0ABT0C6Z4_THEVL</name>
<dbReference type="Gene3D" id="3.90.1570.10">
    <property type="entry name" value="tt1808, chain A"/>
    <property type="match status" value="1"/>
</dbReference>
<sequence>MTLSVDKFEVIEARWQTASWSDYEKLRDRGCLLEKQGIQAAAPDLILYVGGDIPIYREGERRYINLNCYRAPDLVGEVSDTTLASEMHQKGDLYAELGIREYWVIDIKGKRVFAFTMSESKTYVETEVSRVLDGLKIELLNQTLERLSTSNVAAGAWLNQQLSNKEDKV</sequence>
<evidence type="ECO:0000259" key="1">
    <source>
        <dbReference type="Pfam" id="PF05685"/>
    </source>
</evidence>
<evidence type="ECO:0000313" key="2">
    <source>
        <dbReference type="EMBL" id="MCJ2541562.1"/>
    </source>
</evidence>
<dbReference type="GO" id="GO:0004519">
    <property type="term" value="F:endonuclease activity"/>
    <property type="evidence" value="ECO:0007669"/>
    <property type="project" value="UniProtKB-KW"/>
</dbReference>
<dbReference type="InterPro" id="IPR008538">
    <property type="entry name" value="Uma2"/>
</dbReference>
<protein>
    <submittedName>
        <fullName evidence="2">Uma2 family endonuclease</fullName>
    </submittedName>
</protein>
<gene>
    <name evidence="2" type="ORF">JX360_01355</name>
</gene>
<dbReference type="EMBL" id="JAFIRA010000002">
    <property type="protein sequence ID" value="MCJ2541562.1"/>
    <property type="molecule type" value="Genomic_DNA"/>
</dbReference>
<dbReference type="SUPFAM" id="SSF52980">
    <property type="entry name" value="Restriction endonuclease-like"/>
    <property type="match status" value="1"/>
</dbReference>
<organism evidence="2 3">
    <name type="scientific">Thermostichus vulcanus str. 'Rupite'</name>
    <dbReference type="NCBI Taxonomy" id="2813851"/>
    <lineage>
        <taxon>Bacteria</taxon>
        <taxon>Bacillati</taxon>
        <taxon>Cyanobacteriota</taxon>
        <taxon>Cyanophyceae</taxon>
        <taxon>Thermostichales</taxon>
        <taxon>Thermostichaceae</taxon>
        <taxon>Thermostichus</taxon>
    </lineage>
</organism>
<keyword evidence="2" id="KW-0540">Nuclease</keyword>
<proteinExistence type="predicted"/>
<evidence type="ECO:0000313" key="3">
    <source>
        <dbReference type="Proteomes" id="UP000830835"/>
    </source>
</evidence>
<comment type="caution">
    <text evidence="2">The sequence shown here is derived from an EMBL/GenBank/DDBJ whole genome shotgun (WGS) entry which is preliminary data.</text>
</comment>
<accession>A0ABT0C6Z4</accession>
<keyword evidence="2" id="KW-0255">Endonuclease</keyword>
<feature type="domain" description="Putative restriction endonuclease" evidence="1">
    <location>
        <begin position="28"/>
        <end position="140"/>
    </location>
</feature>
<dbReference type="CDD" id="cd06260">
    <property type="entry name" value="DUF820-like"/>
    <property type="match status" value="1"/>
</dbReference>
<dbReference type="PANTHER" id="PTHR35400:SF1">
    <property type="entry name" value="SLR1083 PROTEIN"/>
    <property type="match status" value="1"/>
</dbReference>
<dbReference type="Pfam" id="PF05685">
    <property type="entry name" value="Uma2"/>
    <property type="match status" value="1"/>
</dbReference>
<dbReference type="InterPro" id="IPR012296">
    <property type="entry name" value="Nuclease_put_TT1808"/>
</dbReference>